<keyword evidence="2" id="KW-0812">Transmembrane</keyword>
<keyword evidence="2" id="KW-0472">Membrane</keyword>
<sequence length="398" mass="42014">MIASKTGLFRRKGGGGGHGGSSHGSSSSGKGGSSGGSKGSPAASKGAPKTFTTSRYSNSFSLGTSKGKSTATPYSTGGGKSSILSSGMFSGRLSGGGSRTSVYGSRVYGSGYPYGGYGYYVSDRPFPYVFIPVPIHRHYYGCDEYYDNVTSTDRPGGNLVSAIVQPSYDTSSVTYRLVGDNNSVSAVFAAVVANCSVANNTGSITAFTPSSDESGPWPLPEQVIQWYRASSFALTLDGYNNTAALASNQPSSNSSMNFTRLGDTALPANLNMTFLNCINYTTGASVPLTDPSSDKLTSGQIAGIVIGGIVSAFLLFLLGMVCADKCRARRQRKQNRQRILESDGDWDFPDEAPKPYRKGSVFGRMSKFPFARKMGYKPVVVEEKMEENAALIYAGGNK</sequence>
<dbReference type="InParanoid" id="A0A0H2S9J2"/>
<organism evidence="3 4">
    <name type="scientific">Schizopora paradoxa</name>
    <dbReference type="NCBI Taxonomy" id="27342"/>
    <lineage>
        <taxon>Eukaryota</taxon>
        <taxon>Fungi</taxon>
        <taxon>Dikarya</taxon>
        <taxon>Basidiomycota</taxon>
        <taxon>Agaricomycotina</taxon>
        <taxon>Agaricomycetes</taxon>
        <taxon>Hymenochaetales</taxon>
        <taxon>Schizoporaceae</taxon>
        <taxon>Schizopora</taxon>
    </lineage>
</organism>
<feature type="region of interest" description="Disordered" evidence="1">
    <location>
        <begin position="1"/>
        <end position="51"/>
    </location>
</feature>
<dbReference type="OrthoDB" id="3365917at2759"/>
<feature type="transmembrane region" description="Helical" evidence="2">
    <location>
        <begin position="301"/>
        <end position="323"/>
    </location>
</feature>
<gene>
    <name evidence="3" type="ORF">SCHPADRAFT_940308</name>
</gene>
<accession>A0A0H2S9J2</accession>
<proteinExistence type="predicted"/>
<dbReference type="Proteomes" id="UP000053477">
    <property type="component" value="Unassembled WGS sequence"/>
</dbReference>
<evidence type="ECO:0000256" key="2">
    <source>
        <dbReference type="SAM" id="Phobius"/>
    </source>
</evidence>
<protein>
    <submittedName>
        <fullName evidence="3">Uncharacterized protein</fullName>
    </submittedName>
</protein>
<reference evidence="3 4" key="1">
    <citation type="submission" date="2015-04" db="EMBL/GenBank/DDBJ databases">
        <title>Complete genome sequence of Schizopora paradoxa KUC8140, a cosmopolitan wood degrader in East Asia.</title>
        <authorList>
            <consortium name="DOE Joint Genome Institute"/>
            <person name="Min B."/>
            <person name="Park H."/>
            <person name="Jang Y."/>
            <person name="Kim J.-J."/>
            <person name="Kim K.H."/>
            <person name="Pangilinan J."/>
            <person name="Lipzen A."/>
            <person name="Riley R."/>
            <person name="Grigoriev I.V."/>
            <person name="Spatafora J.W."/>
            <person name="Choi I.-G."/>
        </authorList>
    </citation>
    <scope>NUCLEOTIDE SEQUENCE [LARGE SCALE GENOMIC DNA]</scope>
    <source>
        <strain evidence="3 4">KUC8140</strain>
    </source>
</reference>
<dbReference type="EMBL" id="KQ085958">
    <property type="protein sequence ID" value="KLO13516.1"/>
    <property type="molecule type" value="Genomic_DNA"/>
</dbReference>
<keyword evidence="4" id="KW-1185">Reference proteome</keyword>
<feature type="compositionally biased region" description="Gly residues" evidence="1">
    <location>
        <begin position="29"/>
        <end position="38"/>
    </location>
</feature>
<name>A0A0H2S9J2_9AGAM</name>
<feature type="compositionally biased region" description="Low complexity" evidence="1">
    <location>
        <begin position="39"/>
        <end position="49"/>
    </location>
</feature>
<dbReference type="AlphaFoldDB" id="A0A0H2S9J2"/>
<keyword evidence="2" id="KW-1133">Transmembrane helix</keyword>
<dbReference type="STRING" id="27342.A0A0H2S9J2"/>
<evidence type="ECO:0000313" key="3">
    <source>
        <dbReference type="EMBL" id="KLO13516.1"/>
    </source>
</evidence>
<evidence type="ECO:0000313" key="4">
    <source>
        <dbReference type="Proteomes" id="UP000053477"/>
    </source>
</evidence>
<evidence type="ECO:0000256" key="1">
    <source>
        <dbReference type="SAM" id="MobiDB-lite"/>
    </source>
</evidence>